<evidence type="ECO:0000256" key="1">
    <source>
        <dbReference type="ARBA" id="ARBA00023268"/>
    </source>
</evidence>
<accession>A0AAQ3TQA7</accession>
<protein>
    <recommendedName>
        <fullName evidence="2">Reverse transcriptase/retrotransposon-derived protein RNase H-like domain-containing protein</fullName>
    </recommendedName>
</protein>
<keyword evidence="1" id="KW-0511">Multifunctional enzyme</keyword>
<dbReference type="Proteomes" id="UP001341281">
    <property type="component" value="Chromosome 05"/>
</dbReference>
<sequence>MEAKPTEGIRVVCEYPDVFPEELPAPIAKRQYRVAPKEQELIKENIDELLGKGFIRPSSSPWAFPVLFVDKKDGSRRMILRRFIESFSGIAKPMTSLLEKGVPFIWTKERQAAFDELKKRLTAAPVLTLPDLTKSFTVYCDASKEGLGCVLMQEGKVIAYASRQLRKHEVNYPTHDLELAAVVHALKIWRHYLFGNRCEIYTDHKSLKYIFTQNELNMRREKMARVD</sequence>
<evidence type="ECO:0000313" key="3">
    <source>
        <dbReference type="EMBL" id="WVZ75875.1"/>
    </source>
</evidence>
<gene>
    <name evidence="3" type="ORF">U9M48_023896</name>
</gene>
<dbReference type="InterPro" id="IPR043128">
    <property type="entry name" value="Rev_trsase/Diguanyl_cyclase"/>
</dbReference>
<dbReference type="FunFam" id="3.10.20.370:FF:000001">
    <property type="entry name" value="Retrovirus-related Pol polyprotein from transposon 17.6-like protein"/>
    <property type="match status" value="1"/>
</dbReference>
<evidence type="ECO:0000259" key="2">
    <source>
        <dbReference type="Pfam" id="PF17919"/>
    </source>
</evidence>
<proteinExistence type="predicted"/>
<dbReference type="GO" id="GO:0003824">
    <property type="term" value="F:catalytic activity"/>
    <property type="evidence" value="ECO:0007669"/>
    <property type="project" value="UniProtKB-KW"/>
</dbReference>
<dbReference type="PANTHER" id="PTHR37984:SF5">
    <property type="entry name" value="PROTEIN NYNRIN-LIKE"/>
    <property type="match status" value="1"/>
</dbReference>
<reference evidence="3 4" key="1">
    <citation type="submission" date="2024-02" db="EMBL/GenBank/DDBJ databases">
        <title>High-quality chromosome-scale genome assembly of Pensacola bahiagrass (Paspalum notatum Flugge var. saurae).</title>
        <authorList>
            <person name="Vega J.M."/>
            <person name="Podio M."/>
            <person name="Orjuela J."/>
            <person name="Siena L.A."/>
            <person name="Pessino S.C."/>
            <person name="Combes M.C."/>
            <person name="Mariac C."/>
            <person name="Albertini E."/>
            <person name="Pupilli F."/>
            <person name="Ortiz J.P.A."/>
            <person name="Leblanc O."/>
        </authorList>
    </citation>
    <scope>NUCLEOTIDE SEQUENCE [LARGE SCALE GENOMIC DNA]</scope>
    <source>
        <strain evidence="3">R1</strain>
        <tissue evidence="3">Leaf</tissue>
    </source>
</reference>
<dbReference type="InterPro" id="IPR043502">
    <property type="entry name" value="DNA/RNA_pol_sf"/>
</dbReference>
<evidence type="ECO:0000313" key="4">
    <source>
        <dbReference type="Proteomes" id="UP001341281"/>
    </source>
</evidence>
<dbReference type="InterPro" id="IPR041577">
    <property type="entry name" value="RT_RNaseH_2"/>
</dbReference>
<dbReference type="Gene3D" id="3.10.10.10">
    <property type="entry name" value="HIV Type 1 Reverse Transcriptase, subunit A, domain 1"/>
    <property type="match status" value="1"/>
</dbReference>
<dbReference type="InterPro" id="IPR050951">
    <property type="entry name" value="Retrovirus_Pol_polyprotein"/>
</dbReference>
<feature type="domain" description="Reverse transcriptase/retrotransposon-derived protein RNase H-like" evidence="2">
    <location>
        <begin position="106"/>
        <end position="199"/>
    </location>
</feature>
<name>A0AAQ3TQA7_PASNO</name>
<dbReference type="Pfam" id="PF17919">
    <property type="entry name" value="RT_RNaseH_2"/>
    <property type="match status" value="1"/>
</dbReference>
<dbReference type="Gene3D" id="3.30.70.270">
    <property type="match status" value="1"/>
</dbReference>
<dbReference type="CDD" id="cd09274">
    <property type="entry name" value="RNase_HI_RT_Ty3"/>
    <property type="match status" value="1"/>
</dbReference>
<organism evidence="3 4">
    <name type="scientific">Paspalum notatum var. saurae</name>
    <dbReference type="NCBI Taxonomy" id="547442"/>
    <lineage>
        <taxon>Eukaryota</taxon>
        <taxon>Viridiplantae</taxon>
        <taxon>Streptophyta</taxon>
        <taxon>Embryophyta</taxon>
        <taxon>Tracheophyta</taxon>
        <taxon>Spermatophyta</taxon>
        <taxon>Magnoliopsida</taxon>
        <taxon>Liliopsida</taxon>
        <taxon>Poales</taxon>
        <taxon>Poaceae</taxon>
        <taxon>PACMAD clade</taxon>
        <taxon>Panicoideae</taxon>
        <taxon>Andropogonodae</taxon>
        <taxon>Paspaleae</taxon>
        <taxon>Paspalinae</taxon>
        <taxon>Paspalum</taxon>
    </lineage>
</organism>
<dbReference type="EMBL" id="CP144749">
    <property type="protein sequence ID" value="WVZ75875.1"/>
    <property type="molecule type" value="Genomic_DNA"/>
</dbReference>
<dbReference type="AlphaFoldDB" id="A0AAQ3TQA7"/>
<dbReference type="PANTHER" id="PTHR37984">
    <property type="entry name" value="PROTEIN CBG26694"/>
    <property type="match status" value="1"/>
</dbReference>
<dbReference type="SUPFAM" id="SSF56672">
    <property type="entry name" value="DNA/RNA polymerases"/>
    <property type="match status" value="1"/>
</dbReference>
<keyword evidence="4" id="KW-1185">Reference proteome</keyword>